<keyword evidence="4" id="KW-1185">Reference proteome</keyword>
<dbReference type="InterPro" id="IPR006683">
    <property type="entry name" value="Thioestr_dom"/>
</dbReference>
<gene>
    <name evidence="3" type="ORF">SUTH_02324</name>
</gene>
<dbReference type="NCBIfam" id="TIGR00369">
    <property type="entry name" value="unchar_dom_1"/>
    <property type="match status" value="1"/>
</dbReference>
<dbReference type="CDD" id="cd03443">
    <property type="entry name" value="PaaI_thioesterase"/>
    <property type="match status" value="1"/>
</dbReference>
<protein>
    <recommendedName>
        <fullName evidence="2">Thioesterase domain-containing protein</fullName>
    </recommendedName>
</protein>
<dbReference type="EMBL" id="AP012547">
    <property type="protein sequence ID" value="BAO30113.1"/>
    <property type="molecule type" value="Genomic_DNA"/>
</dbReference>
<proteinExistence type="predicted"/>
<evidence type="ECO:0000313" key="3">
    <source>
        <dbReference type="EMBL" id="BAO30113.1"/>
    </source>
</evidence>
<sequence length="153" mass="16271">MSARDPLIPADPDFAAAIRRGTLGMPIARFFGVEFTDIRPGHLEAVLPYRDELSYRPGHFQGTAVSAVAYFAATSALSTLLAADRIGLTLDQNVKFLAPAVGEKLVARGRVISAGHSISVGASDVYAVKDGKETLCATAQVTVRNVDRKKLEG</sequence>
<dbReference type="Proteomes" id="UP000031637">
    <property type="component" value="Chromosome"/>
</dbReference>
<evidence type="ECO:0000256" key="1">
    <source>
        <dbReference type="ARBA" id="ARBA00022801"/>
    </source>
</evidence>
<dbReference type="HOGENOM" id="CLU_089876_5_1_4"/>
<dbReference type="AlphaFoldDB" id="W0SJA9"/>
<evidence type="ECO:0000259" key="2">
    <source>
        <dbReference type="Pfam" id="PF03061"/>
    </source>
</evidence>
<dbReference type="KEGG" id="shd:SUTH_02324"/>
<dbReference type="Gene3D" id="3.10.129.10">
    <property type="entry name" value="Hotdog Thioesterase"/>
    <property type="match status" value="1"/>
</dbReference>
<dbReference type="SUPFAM" id="SSF54637">
    <property type="entry name" value="Thioesterase/thiol ester dehydrase-isomerase"/>
    <property type="match status" value="1"/>
</dbReference>
<reference evidence="3 4" key="1">
    <citation type="journal article" date="2014" name="Syst. Appl. Microbiol.">
        <title>Complete genomes of freshwater sulfur oxidizers Sulfuricella denitrificans skB26 and Sulfuritalea hydrogenivorans sk43H: genetic insights into the sulfur oxidation pathway of betaproteobacteria.</title>
        <authorList>
            <person name="Watanabe T."/>
            <person name="Kojima H."/>
            <person name="Fukui M."/>
        </authorList>
    </citation>
    <scope>NUCLEOTIDE SEQUENCE [LARGE SCALE GENOMIC DNA]</scope>
    <source>
        <strain evidence="3">DSM22779</strain>
    </source>
</reference>
<feature type="domain" description="Thioesterase" evidence="2">
    <location>
        <begin position="71"/>
        <end position="131"/>
    </location>
</feature>
<dbReference type="InterPro" id="IPR029069">
    <property type="entry name" value="HotDog_dom_sf"/>
</dbReference>
<dbReference type="STRING" id="1223802.SUTH_02324"/>
<name>W0SJA9_9PROT</name>
<dbReference type="Pfam" id="PF03061">
    <property type="entry name" value="4HBT"/>
    <property type="match status" value="1"/>
</dbReference>
<keyword evidence="1" id="KW-0378">Hydrolase</keyword>
<dbReference type="InterPro" id="IPR003736">
    <property type="entry name" value="PAAI_dom"/>
</dbReference>
<organism evidence="3 4">
    <name type="scientific">Sulfuritalea hydrogenivorans sk43H</name>
    <dbReference type="NCBI Taxonomy" id="1223802"/>
    <lineage>
        <taxon>Bacteria</taxon>
        <taxon>Pseudomonadati</taxon>
        <taxon>Pseudomonadota</taxon>
        <taxon>Betaproteobacteria</taxon>
        <taxon>Nitrosomonadales</taxon>
        <taxon>Sterolibacteriaceae</taxon>
        <taxon>Sulfuritalea</taxon>
    </lineage>
</organism>
<dbReference type="OrthoDB" id="8525891at2"/>
<dbReference type="RefSeq" id="WP_084207366.1">
    <property type="nucleotide sequence ID" value="NZ_AP012547.1"/>
</dbReference>
<dbReference type="GO" id="GO:0016289">
    <property type="term" value="F:acyl-CoA hydrolase activity"/>
    <property type="evidence" value="ECO:0007669"/>
    <property type="project" value="UniProtKB-ARBA"/>
</dbReference>
<accession>W0SJA9</accession>
<evidence type="ECO:0000313" key="4">
    <source>
        <dbReference type="Proteomes" id="UP000031637"/>
    </source>
</evidence>